<reference evidence="7" key="2">
    <citation type="submission" date="2018-04" db="EMBL/GenBank/DDBJ databases">
        <title>Complete genome sequence of Sulfodiicoccus acidiphilus strain HS-1.</title>
        <authorList>
            <person name="Sakai H.D."/>
            <person name="Kurosawa N."/>
        </authorList>
    </citation>
    <scope>NUCLEOTIDE SEQUENCE [LARGE SCALE GENOMIC DNA]</scope>
    <source>
        <strain evidence="7">HS-1</strain>
    </source>
</reference>
<reference evidence="6" key="1">
    <citation type="journal article" date="2014" name="Int. J. Syst. Evol. Microbiol.">
        <title>Complete genome sequence of Corynebacterium casei LMG S-19264T (=DSM 44701T), isolated from a smear-ripened cheese.</title>
        <authorList>
            <consortium name="US DOE Joint Genome Institute (JGI-PGF)"/>
            <person name="Walter F."/>
            <person name="Albersmeier A."/>
            <person name="Kalinowski J."/>
            <person name="Ruckert C."/>
        </authorList>
    </citation>
    <scope>NUCLEOTIDE SEQUENCE</scope>
    <source>
        <strain evidence="6">JCM 31740</strain>
    </source>
</reference>
<dbReference type="GO" id="GO:0016020">
    <property type="term" value="C:membrane"/>
    <property type="evidence" value="ECO:0007669"/>
    <property type="project" value="UniProtKB-SubCell"/>
</dbReference>
<sequence length="156" mass="17333">MDQGPRLGMKDYVMWLFTMLFFFAMFMIAGDFGRLGYLASSPTGDYVQQLWSITYLLASIIFGVFMGSLVFLAVRFRAGAVQETAIQVESAKPTDYTKVALPILIVVGFVFVYVISQFLSIPSTSGVEFDTGMLGGLGLFLLGAVIFVVYKQYYKD</sequence>
<reference evidence="6" key="4">
    <citation type="submission" date="2020-09" db="EMBL/GenBank/DDBJ databases">
        <authorList>
            <person name="Sun Q."/>
            <person name="Ohkuma M."/>
        </authorList>
    </citation>
    <scope>NUCLEOTIDE SEQUENCE</scope>
    <source>
        <strain evidence="6">JCM 31740</strain>
    </source>
</reference>
<evidence type="ECO:0000313" key="5">
    <source>
        <dbReference type="EMBL" id="BBD73005.1"/>
    </source>
</evidence>
<accession>A0A348B4A3</accession>
<evidence type="ECO:0000313" key="6">
    <source>
        <dbReference type="EMBL" id="GGU04565.1"/>
    </source>
</evidence>
<evidence type="ECO:0000256" key="2">
    <source>
        <dbReference type="ARBA" id="ARBA00022692"/>
    </source>
</evidence>
<dbReference type="OrthoDB" id="34162at2157"/>
<feature type="transmembrane region" description="Helical" evidence="4">
    <location>
        <begin position="12"/>
        <end position="30"/>
    </location>
</feature>
<dbReference type="EMBL" id="AP018553">
    <property type="protein sequence ID" value="BBD73005.1"/>
    <property type="molecule type" value="Genomic_DNA"/>
</dbReference>
<dbReference type="KEGG" id="sacd:HS1genome_1394"/>
<dbReference type="AlphaFoldDB" id="A0A348B4A3"/>
<keyword evidence="3 4" id="KW-0472">Membrane</keyword>
<feature type="transmembrane region" description="Helical" evidence="4">
    <location>
        <begin position="131"/>
        <end position="150"/>
    </location>
</feature>
<feature type="transmembrane region" description="Helical" evidence="4">
    <location>
        <begin position="99"/>
        <end position="119"/>
    </location>
</feature>
<feature type="transmembrane region" description="Helical" evidence="4">
    <location>
        <begin position="50"/>
        <end position="74"/>
    </location>
</feature>
<evidence type="ECO:0000256" key="3">
    <source>
        <dbReference type="ARBA" id="ARBA00023136"/>
    </source>
</evidence>
<dbReference type="Proteomes" id="UP000616143">
    <property type="component" value="Unassembled WGS sequence"/>
</dbReference>
<reference evidence="5" key="3">
    <citation type="journal article" date="2019" name="BMC Res. Notes">
        <title>Complete genome sequence of the Sulfodiicoccus acidiphilus strain HS-1T, the first crenarchaeon that lacks polB3, isolated from an acidic hot spring in Ohwaku-dani, Hakone, Japan.</title>
        <authorList>
            <person name="Sakai H.D."/>
            <person name="Kurosawa N."/>
        </authorList>
    </citation>
    <scope>NUCLEOTIDE SEQUENCE</scope>
    <source>
        <strain evidence="5">HS-1</strain>
    </source>
</reference>
<keyword evidence="7" id="KW-1185">Reference proteome</keyword>
<keyword evidence="4" id="KW-1133">Transmembrane helix</keyword>
<dbReference type="InterPro" id="IPR036257">
    <property type="entry name" value="Cyt_c_oxidase_su2_TM_sf"/>
</dbReference>
<evidence type="ECO:0000256" key="4">
    <source>
        <dbReference type="SAM" id="Phobius"/>
    </source>
</evidence>
<protein>
    <submittedName>
        <fullName evidence="5">Uncharacterized protein</fullName>
    </submittedName>
</protein>
<evidence type="ECO:0000256" key="1">
    <source>
        <dbReference type="ARBA" id="ARBA00004370"/>
    </source>
</evidence>
<dbReference type="Gene3D" id="1.10.287.90">
    <property type="match status" value="1"/>
</dbReference>
<dbReference type="GeneID" id="38666910"/>
<dbReference type="RefSeq" id="WP_126450186.1">
    <property type="nucleotide sequence ID" value="NZ_AP018553.1"/>
</dbReference>
<dbReference type="EMBL" id="BMQS01000029">
    <property type="protein sequence ID" value="GGU04565.1"/>
    <property type="molecule type" value="Genomic_DNA"/>
</dbReference>
<comment type="subcellular location">
    <subcellularLocation>
        <location evidence="1">Membrane</location>
    </subcellularLocation>
</comment>
<keyword evidence="2 4" id="KW-0812">Transmembrane</keyword>
<name>A0A348B4A3_9CREN</name>
<gene>
    <name evidence="6" type="ORF">GCM10007116_21480</name>
    <name evidence="5" type="ORF">HS1genome_1394</name>
</gene>
<evidence type="ECO:0000313" key="7">
    <source>
        <dbReference type="Proteomes" id="UP000276741"/>
    </source>
</evidence>
<dbReference type="Proteomes" id="UP000276741">
    <property type="component" value="Chromosome"/>
</dbReference>
<proteinExistence type="predicted"/>
<organism evidence="5 7">
    <name type="scientific">Sulfodiicoccus acidiphilus</name>
    <dbReference type="NCBI Taxonomy" id="1670455"/>
    <lineage>
        <taxon>Archaea</taxon>
        <taxon>Thermoproteota</taxon>
        <taxon>Thermoprotei</taxon>
        <taxon>Sulfolobales</taxon>
        <taxon>Sulfolobaceae</taxon>
        <taxon>Sulfodiicoccus</taxon>
    </lineage>
</organism>